<proteinExistence type="inferred from homology"/>
<comment type="subcellular location">
    <subcellularLocation>
        <location evidence="1">Cell membrane</location>
        <topology evidence="1">Multi-pass membrane protein</topology>
    </subcellularLocation>
</comment>
<feature type="transmembrane region" description="Helical" evidence="7">
    <location>
        <begin position="135"/>
        <end position="156"/>
    </location>
</feature>
<dbReference type="EMBL" id="JXQK01000013">
    <property type="protein sequence ID" value="KIP64804.1"/>
    <property type="molecule type" value="Genomic_DNA"/>
</dbReference>
<comment type="similarity">
    <text evidence="2">Belongs to the UPF0324 family.</text>
</comment>
<gene>
    <name evidence="8" type="ORF">ST44_00920</name>
</gene>
<evidence type="ECO:0000256" key="6">
    <source>
        <dbReference type="ARBA" id="ARBA00023136"/>
    </source>
</evidence>
<dbReference type="Pfam" id="PF03601">
    <property type="entry name" value="Cons_hypoth698"/>
    <property type="match status" value="1"/>
</dbReference>
<name>A0A0D0J2P7_9BACT</name>
<feature type="transmembrane region" description="Helical" evidence="7">
    <location>
        <begin position="236"/>
        <end position="257"/>
    </location>
</feature>
<accession>A0A0D0J2P7</accession>
<keyword evidence="3" id="KW-1003">Cell membrane</keyword>
<feature type="transmembrane region" description="Helical" evidence="7">
    <location>
        <begin position="162"/>
        <end position="183"/>
    </location>
</feature>
<evidence type="ECO:0000256" key="5">
    <source>
        <dbReference type="ARBA" id="ARBA00022989"/>
    </source>
</evidence>
<organism evidence="8 9">
    <name type="scientific">Prevotella pectinovora</name>
    <dbReference type="NCBI Taxonomy" id="1602169"/>
    <lineage>
        <taxon>Bacteria</taxon>
        <taxon>Pseudomonadati</taxon>
        <taxon>Bacteroidota</taxon>
        <taxon>Bacteroidia</taxon>
        <taxon>Bacteroidales</taxon>
        <taxon>Prevotellaceae</taxon>
        <taxon>Prevotella</taxon>
    </lineage>
</organism>
<keyword evidence="5 7" id="KW-1133">Transmembrane helix</keyword>
<feature type="transmembrane region" description="Helical" evidence="7">
    <location>
        <begin position="317"/>
        <end position="334"/>
    </location>
</feature>
<evidence type="ECO:0000256" key="4">
    <source>
        <dbReference type="ARBA" id="ARBA00022692"/>
    </source>
</evidence>
<feature type="transmembrane region" description="Helical" evidence="7">
    <location>
        <begin position="346"/>
        <end position="366"/>
    </location>
</feature>
<dbReference type="Proteomes" id="UP000032046">
    <property type="component" value="Unassembled WGS sequence"/>
</dbReference>
<dbReference type="PANTHER" id="PTHR30106">
    <property type="entry name" value="INNER MEMBRANE PROTEIN YEIH-RELATED"/>
    <property type="match status" value="1"/>
</dbReference>
<reference evidence="8 9" key="1">
    <citation type="submission" date="2015-01" db="EMBL/GenBank/DDBJ databases">
        <title>Comparative genomics of non-oral Prevotella species.</title>
        <authorList>
            <person name="Accetto T."/>
            <person name="Nograsek B."/>
            <person name="Avgustin G."/>
        </authorList>
    </citation>
    <scope>NUCLEOTIDE SEQUENCE [LARGE SCALE GENOMIC DNA]</scope>
    <source>
        <strain evidence="8 9">P5-119</strain>
    </source>
</reference>
<evidence type="ECO:0000256" key="3">
    <source>
        <dbReference type="ARBA" id="ARBA00022475"/>
    </source>
</evidence>
<keyword evidence="6 7" id="KW-0472">Membrane</keyword>
<evidence type="ECO:0000313" key="9">
    <source>
        <dbReference type="Proteomes" id="UP000032046"/>
    </source>
</evidence>
<dbReference type="AlphaFoldDB" id="A0A0D0J2P7"/>
<evidence type="ECO:0000256" key="1">
    <source>
        <dbReference type="ARBA" id="ARBA00004651"/>
    </source>
</evidence>
<keyword evidence="4 7" id="KW-0812">Transmembrane</keyword>
<dbReference type="GO" id="GO:0005886">
    <property type="term" value="C:plasma membrane"/>
    <property type="evidence" value="ECO:0007669"/>
    <property type="project" value="UniProtKB-SubCell"/>
</dbReference>
<keyword evidence="9" id="KW-1185">Reference proteome</keyword>
<sequence>MDKTSIVMKRNEICYIVVVAVIGVSLLLGFAEEVFGLDMGSLSWIAHWVSSPVALAIGFAFALLLGKAFPVFNKTMSKKLLQYSVIGLGFGMNVDKALASGSEGMIFTVVSVFGTLALGWLFGRKLLGVDSQTSYLLSSGTAICGGSAIAAVGPIIKAKAESMSVALGVVFVLNGIALFIFPSIGDALGMTMKQFGMWAAIAIHDTSSVVGAGAAYDQMHPDLVASQGVSALEVATTIKLTRALWIVVLALVTPFFFRRSLAQTDGASKPWYSCVPRFIIWFVVAIIFNTYILSNASLIGDAAASVGGEFSGAVAKLAKHLITLSLFFIGASLTRETLRSVGIKPLILGVLLWVSISCASLAYIFWVG</sequence>
<comment type="caution">
    <text evidence="8">The sequence shown here is derived from an EMBL/GenBank/DDBJ whole genome shotgun (WGS) entry which is preliminary data.</text>
</comment>
<feature type="transmembrane region" description="Helical" evidence="7">
    <location>
        <begin position="12"/>
        <end position="31"/>
    </location>
</feature>
<evidence type="ECO:0000313" key="8">
    <source>
        <dbReference type="EMBL" id="KIP64804.1"/>
    </source>
</evidence>
<feature type="transmembrane region" description="Helical" evidence="7">
    <location>
        <begin position="105"/>
        <end position="123"/>
    </location>
</feature>
<feature type="transmembrane region" description="Helical" evidence="7">
    <location>
        <begin position="43"/>
        <end position="68"/>
    </location>
</feature>
<evidence type="ECO:0000256" key="7">
    <source>
        <dbReference type="SAM" id="Phobius"/>
    </source>
</evidence>
<protein>
    <submittedName>
        <fullName evidence="8">Membrane protein</fullName>
    </submittedName>
</protein>
<dbReference type="InterPro" id="IPR018383">
    <property type="entry name" value="UPF0324_pro"/>
</dbReference>
<evidence type="ECO:0000256" key="2">
    <source>
        <dbReference type="ARBA" id="ARBA00007977"/>
    </source>
</evidence>
<feature type="transmembrane region" description="Helical" evidence="7">
    <location>
        <begin position="278"/>
        <end position="297"/>
    </location>
</feature>
<dbReference type="PANTHER" id="PTHR30106:SF1">
    <property type="entry name" value="UPF0324 MEMBRANE PROTEIN FN0533"/>
    <property type="match status" value="1"/>
</dbReference>